<reference evidence="1" key="1">
    <citation type="submission" date="2022-07" db="EMBL/GenBank/DDBJ databases">
        <title>Phylogenomic reconstructions and comparative analyses of Kickxellomycotina fungi.</title>
        <authorList>
            <person name="Reynolds N.K."/>
            <person name="Stajich J.E."/>
            <person name="Barry K."/>
            <person name="Grigoriev I.V."/>
            <person name="Crous P."/>
            <person name="Smith M.E."/>
        </authorList>
    </citation>
    <scope>NUCLEOTIDE SEQUENCE</scope>
    <source>
        <strain evidence="1">Benny 63K</strain>
    </source>
</reference>
<organism evidence="1 2">
    <name type="scientific">Kickxella alabastrina</name>
    <dbReference type="NCBI Taxonomy" id="61397"/>
    <lineage>
        <taxon>Eukaryota</taxon>
        <taxon>Fungi</taxon>
        <taxon>Fungi incertae sedis</taxon>
        <taxon>Zoopagomycota</taxon>
        <taxon>Kickxellomycotina</taxon>
        <taxon>Kickxellomycetes</taxon>
        <taxon>Kickxellales</taxon>
        <taxon>Kickxellaceae</taxon>
        <taxon>Kickxella</taxon>
    </lineage>
</organism>
<evidence type="ECO:0000313" key="1">
    <source>
        <dbReference type="EMBL" id="KAJ1901782.1"/>
    </source>
</evidence>
<gene>
    <name evidence="1" type="ORF">LPJ66_000511</name>
</gene>
<comment type="caution">
    <text evidence="1">The sequence shown here is derived from an EMBL/GenBank/DDBJ whole genome shotgun (WGS) entry which is preliminary data.</text>
</comment>
<sequence>MVRAANSQHRATSDGARVVNWYYSTPLITRLLLTSIVTCTLATSLGLINIYFMGLSWKLIWQNFQIWRLVTGFVTATMGLNEAITVVMLYYYSSDLEREEFSGRTADYAWFLVFCMGIMAAVSWITMTGWLFRGVFLAVATLWSLHRGEQIVNFVLGIKLPAKYLPYAIIVLKFVISRGYLPAVYSMFYGFAAAHLYYYLSVDLPAQGGLMYVPTPQVFYRLFGSPQRIGARFASSGMATVGNTVHQRPGGGHFWGTGRTAS</sequence>
<proteinExistence type="predicted"/>
<dbReference type="EMBL" id="JANBPG010000015">
    <property type="protein sequence ID" value="KAJ1901782.1"/>
    <property type="molecule type" value="Genomic_DNA"/>
</dbReference>
<protein>
    <submittedName>
        <fullName evidence="1">Uncharacterized protein</fullName>
    </submittedName>
</protein>
<keyword evidence="2" id="KW-1185">Reference proteome</keyword>
<evidence type="ECO:0000313" key="2">
    <source>
        <dbReference type="Proteomes" id="UP001150581"/>
    </source>
</evidence>
<accession>A0ACC1IVW1</accession>
<name>A0ACC1IVW1_9FUNG</name>
<dbReference type="Proteomes" id="UP001150581">
    <property type="component" value="Unassembled WGS sequence"/>
</dbReference>